<accession>X0YMV3</accession>
<evidence type="ECO:0000313" key="2">
    <source>
        <dbReference type="EMBL" id="GAG48282.1"/>
    </source>
</evidence>
<protein>
    <submittedName>
        <fullName evidence="2">Uncharacterized protein</fullName>
    </submittedName>
</protein>
<feature type="non-terminal residue" evidence="2">
    <location>
        <position position="86"/>
    </location>
</feature>
<reference evidence="2" key="1">
    <citation type="journal article" date="2014" name="Front. Microbiol.">
        <title>High frequency of phylogenetically diverse reductive dehalogenase-homologous genes in deep subseafloor sedimentary metagenomes.</title>
        <authorList>
            <person name="Kawai M."/>
            <person name="Futagami T."/>
            <person name="Toyoda A."/>
            <person name="Takaki Y."/>
            <person name="Nishi S."/>
            <person name="Hori S."/>
            <person name="Arai W."/>
            <person name="Tsubouchi T."/>
            <person name="Morono Y."/>
            <person name="Uchiyama I."/>
            <person name="Ito T."/>
            <person name="Fujiyama A."/>
            <person name="Inagaki F."/>
            <person name="Takami H."/>
        </authorList>
    </citation>
    <scope>NUCLEOTIDE SEQUENCE</scope>
    <source>
        <strain evidence="2">Expedition CK06-06</strain>
    </source>
</reference>
<gene>
    <name evidence="2" type="ORF">S01H1_80518</name>
</gene>
<comment type="caution">
    <text evidence="2">The sequence shown here is derived from an EMBL/GenBank/DDBJ whole genome shotgun (WGS) entry which is preliminary data.</text>
</comment>
<evidence type="ECO:0000256" key="1">
    <source>
        <dbReference type="SAM" id="MobiDB-lite"/>
    </source>
</evidence>
<feature type="compositionally biased region" description="Gly residues" evidence="1">
    <location>
        <begin position="74"/>
        <end position="86"/>
    </location>
</feature>
<sequence length="86" mass="9008">MSVGRKIVRGIEKGLTKGVLAGKSFWREVAEALDEAPKAIDRFGNAVTEVIEHADKGTTDEASALSLDDPCPGLGRGGQHSLYVGG</sequence>
<proteinExistence type="predicted"/>
<organism evidence="2">
    <name type="scientific">marine sediment metagenome</name>
    <dbReference type="NCBI Taxonomy" id="412755"/>
    <lineage>
        <taxon>unclassified sequences</taxon>
        <taxon>metagenomes</taxon>
        <taxon>ecological metagenomes</taxon>
    </lineage>
</organism>
<name>X0YMV3_9ZZZZ</name>
<dbReference type="EMBL" id="BARS01054381">
    <property type="protein sequence ID" value="GAG48282.1"/>
    <property type="molecule type" value="Genomic_DNA"/>
</dbReference>
<dbReference type="AlphaFoldDB" id="X0YMV3"/>
<feature type="region of interest" description="Disordered" evidence="1">
    <location>
        <begin position="59"/>
        <end position="86"/>
    </location>
</feature>